<keyword evidence="7" id="KW-0645">Protease</keyword>
<dbReference type="FunFam" id="3.40.350.10:FF:000015">
    <property type="entry name" value="Xaa-Pro aminopeptidase app-1"/>
    <property type="match status" value="1"/>
</dbReference>
<evidence type="ECO:0000256" key="2">
    <source>
        <dbReference type="ARBA" id="ARBA00004496"/>
    </source>
</evidence>
<keyword evidence="9" id="KW-0378">Hydrolase</keyword>
<dbReference type="Proteomes" id="UP000000267">
    <property type="component" value="Unassembled WGS sequence"/>
</dbReference>
<keyword evidence="8" id="KW-0479">Metal-binding</keyword>
<evidence type="ECO:0000313" key="11">
    <source>
        <dbReference type="EMBL" id="EDO15960.1"/>
    </source>
</evidence>
<evidence type="ECO:0000256" key="5">
    <source>
        <dbReference type="ARBA" id="ARBA00022438"/>
    </source>
</evidence>
<evidence type="ECO:0000256" key="7">
    <source>
        <dbReference type="ARBA" id="ARBA00022670"/>
    </source>
</evidence>
<dbReference type="InterPro" id="IPR050422">
    <property type="entry name" value="X-Pro_aminopeptidase_P"/>
</dbReference>
<dbReference type="EMBL" id="DS480438">
    <property type="protein sequence ID" value="EDO15960.1"/>
    <property type="molecule type" value="Genomic_DNA"/>
</dbReference>
<evidence type="ECO:0000259" key="10">
    <source>
        <dbReference type="Pfam" id="PF01321"/>
    </source>
</evidence>
<dbReference type="PANTHER" id="PTHR43763">
    <property type="entry name" value="XAA-PRO AMINOPEPTIDASE 1"/>
    <property type="match status" value="1"/>
</dbReference>
<dbReference type="InterPro" id="IPR000587">
    <property type="entry name" value="Creatinase_N"/>
</dbReference>
<sequence>MFWNNVKYFLRPCSSRNFFRSYSLSLGSFENGNAFKISIQSPIRQLGTLNQISNHERSVSKLLELRKLMARNDLFCYIIPSEDEHQSEYVVKSDERRAFISEFTGSAGIACVTNDLVNFSDENPNGKAILSTDGRYFTQAESQLDFKTWKLLRQGEDELNWKDWCINEAKLMSLALGGTKVKIGIDPKLITYKEIKDFEKLISKNELKTQIELVEVKQNLIDTIWNKFETAPNRKLNPIYSLPEEFSGKSYQKKRDALIKKLKESTNGQFKFLTPALDEIAWLLNLRGSDIDYNPFFFSYLLLDDTHSILFTDNPIPDDVNTLLEKNEVSVKPYNEIWKYIVNEAKKMIATNQNDKVTFLLPETVSWRIVNEIKDIVNCKFIESPIQGLKSIKNEREIENAMIAQKIEAVCLAKYFSWLEKVLKNNNPRKIT</sequence>
<dbReference type="GO" id="GO:0046872">
    <property type="term" value="F:metal ion binding"/>
    <property type="evidence" value="ECO:0007669"/>
    <property type="project" value="UniProtKB-KW"/>
</dbReference>
<dbReference type="SUPFAM" id="SSF53092">
    <property type="entry name" value="Creatinase/prolidase N-terminal domain"/>
    <property type="match status" value="1"/>
</dbReference>
<evidence type="ECO:0000256" key="8">
    <source>
        <dbReference type="ARBA" id="ARBA00022723"/>
    </source>
</evidence>
<organism evidence="12">
    <name type="scientific">Vanderwaltozyma polyspora (strain ATCC 22028 / DSM 70294 / BCRC 21397 / CBS 2163 / NBRC 10782 / NRRL Y-8283 / UCD 57-17)</name>
    <name type="common">Kluyveromyces polysporus</name>
    <dbReference type="NCBI Taxonomy" id="436907"/>
    <lineage>
        <taxon>Eukaryota</taxon>
        <taxon>Fungi</taxon>
        <taxon>Dikarya</taxon>
        <taxon>Ascomycota</taxon>
        <taxon>Saccharomycotina</taxon>
        <taxon>Saccharomycetes</taxon>
        <taxon>Saccharomycetales</taxon>
        <taxon>Saccharomycetaceae</taxon>
        <taxon>Vanderwaltozyma</taxon>
    </lineage>
</organism>
<evidence type="ECO:0000256" key="1">
    <source>
        <dbReference type="ARBA" id="ARBA00001424"/>
    </source>
</evidence>
<dbReference type="OMA" id="ENAMIAQ"/>
<dbReference type="OrthoDB" id="9995434at2759"/>
<keyword evidence="5" id="KW-0031">Aminopeptidase</keyword>
<gene>
    <name evidence="11" type="ORF">Kpol_1044p19</name>
</gene>
<dbReference type="GO" id="GO:0004177">
    <property type="term" value="F:aminopeptidase activity"/>
    <property type="evidence" value="ECO:0007669"/>
    <property type="project" value="UniProtKB-KW"/>
</dbReference>
<dbReference type="RefSeq" id="XP_001643818.1">
    <property type="nucleotide sequence ID" value="XM_001643768.1"/>
</dbReference>
<dbReference type="AlphaFoldDB" id="A7TP50"/>
<dbReference type="InterPro" id="IPR029149">
    <property type="entry name" value="Creatin/AminoP/Spt16_N"/>
</dbReference>
<dbReference type="eggNOG" id="KOG2413">
    <property type="taxonomic scope" value="Eukaryota"/>
</dbReference>
<dbReference type="KEGG" id="vpo:Kpol_1044p19"/>
<evidence type="ECO:0000256" key="9">
    <source>
        <dbReference type="ARBA" id="ARBA00022801"/>
    </source>
</evidence>
<evidence type="ECO:0000256" key="4">
    <source>
        <dbReference type="ARBA" id="ARBA00012574"/>
    </source>
</evidence>
<comment type="subcellular location">
    <subcellularLocation>
        <location evidence="2">Cytoplasm</location>
    </subcellularLocation>
</comment>
<dbReference type="PANTHER" id="PTHR43763:SF6">
    <property type="entry name" value="XAA-PRO AMINOPEPTIDASE 1"/>
    <property type="match status" value="1"/>
</dbReference>
<dbReference type="HOGENOM" id="CLU_011781_0_0_1"/>
<dbReference type="Pfam" id="PF01321">
    <property type="entry name" value="Creatinase_N"/>
    <property type="match status" value="1"/>
</dbReference>
<evidence type="ECO:0000256" key="3">
    <source>
        <dbReference type="ARBA" id="ARBA00008766"/>
    </source>
</evidence>
<protein>
    <recommendedName>
        <fullName evidence="4">Xaa-Pro aminopeptidase</fullName>
        <ecNumber evidence="4">3.4.11.9</ecNumber>
    </recommendedName>
</protein>
<evidence type="ECO:0000313" key="12">
    <source>
        <dbReference type="Proteomes" id="UP000000267"/>
    </source>
</evidence>
<keyword evidence="12" id="KW-1185">Reference proteome</keyword>
<dbReference type="GeneID" id="5544086"/>
<feature type="domain" description="Creatinase N-terminal" evidence="10">
    <location>
        <begin position="64"/>
        <end position="210"/>
    </location>
</feature>
<dbReference type="Pfam" id="PF16189">
    <property type="entry name" value="Creatinase_N_2"/>
    <property type="match status" value="1"/>
</dbReference>
<dbReference type="InParanoid" id="A7TP50"/>
<name>A7TP50_VANPO</name>
<comment type="similarity">
    <text evidence="3">Belongs to the peptidase M24B family.</text>
</comment>
<proteinExistence type="inferred from homology"/>
<feature type="non-terminal residue" evidence="11">
    <location>
        <position position="432"/>
    </location>
</feature>
<dbReference type="GO" id="GO:0005737">
    <property type="term" value="C:cytoplasm"/>
    <property type="evidence" value="ECO:0007669"/>
    <property type="project" value="UniProtKB-SubCell"/>
</dbReference>
<dbReference type="GO" id="GO:0006508">
    <property type="term" value="P:proteolysis"/>
    <property type="evidence" value="ECO:0007669"/>
    <property type="project" value="UniProtKB-KW"/>
</dbReference>
<accession>A7TP50</accession>
<keyword evidence="6" id="KW-0963">Cytoplasm</keyword>
<evidence type="ECO:0000256" key="6">
    <source>
        <dbReference type="ARBA" id="ARBA00022490"/>
    </source>
</evidence>
<dbReference type="EC" id="3.4.11.9" evidence="4"/>
<reference evidence="11 12" key="1">
    <citation type="journal article" date="2007" name="Proc. Natl. Acad. Sci. U.S.A.">
        <title>Independent sorting-out of thousands of duplicated gene pairs in two yeast species descended from a whole-genome duplication.</title>
        <authorList>
            <person name="Scannell D.R."/>
            <person name="Frank A.C."/>
            <person name="Conant G.C."/>
            <person name="Byrne K.P."/>
            <person name="Woolfit M."/>
            <person name="Wolfe K.H."/>
        </authorList>
    </citation>
    <scope>NUCLEOTIDE SEQUENCE [LARGE SCALE GENOMIC DNA]</scope>
    <source>
        <strain evidence="12">ATCC 22028 / DSM 70294 / BCRC 21397 / CBS 2163 / NBRC 10782 / NRRL Y-8283 / UCD 57-17</strain>
    </source>
</reference>
<comment type="catalytic activity">
    <reaction evidence="1">
        <text>Release of any N-terminal amino acid, including proline, that is linked to proline, even from a dipeptide or tripeptide.</text>
        <dbReference type="EC" id="3.4.11.9"/>
    </reaction>
</comment>
<dbReference type="Gene3D" id="3.40.350.10">
    <property type="entry name" value="Creatinase/prolidase N-terminal domain"/>
    <property type="match status" value="2"/>
</dbReference>
<dbReference type="STRING" id="436907.A7TP50"/>